<name>A0A5D2Y4X9_GOSMU</name>
<dbReference type="Proteomes" id="UP000323597">
    <property type="component" value="Chromosome A08"/>
</dbReference>
<dbReference type="EMBL" id="CM017643">
    <property type="protein sequence ID" value="TYJ21253.1"/>
    <property type="molecule type" value="Genomic_DNA"/>
</dbReference>
<evidence type="ECO:0000313" key="2">
    <source>
        <dbReference type="EMBL" id="TYJ21253.1"/>
    </source>
</evidence>
<keyword evidence="1" id="KW-0812">Transmembrane</keyword>
<proteinExistence type="predicted"/>
<sequence>MVEQRMTRRKRETCGAWRLPWVVTADGIWALIGLYLVLGSWWFRPG</sequence>
<evidence type="ECO:0000313" key="3">
    <source>
        <dbReference type="Proteomes" id="UP000323597"/>
    </source>
</evidence>
<organism evidence="2 3">
    <name type="scientific">Gossypium mustelinum</name>
    <name type="common">Cotton</name>
    <name type="synonym">Gossypium caicoense</name>
    <dbReference type="NCBI Taxonomy" id="34275"/>
    <lineage>
        <taxon>Eukaryota</taxon>
        <taxon>Viridiplantae</taxon>
        <taxon>Streptophyta</taxon>
        <taxon>Embryophyta</taxon>
        <taxon>Tracheophyta</taxon>
        <taxon>Spermatophyta</taxon>
        <taxon>Magnoliopsida</taxon>
        <taxon>eudicotyledons</taxon>
        <taxon>Gunneridae</taxon>
        <taxon>Pentapetalae</taxon>
        <taxon>rosids</taxon>
        <taxon>malvids</taxon>
        <taxon>Malvales</taxon>
        <taxon>Malvaceae</taxon>
        <taxon>Malvoideae</taxon>
        <taxon>Gossypium</taxon>
    </lineage>
</organism>
<dbReference type="AlphaFoldDB" id="A0A5D2Y4X9"/>
<accession>A0A5D2Y4X9</accession>
<evidence type="ECO:0000256" key="1">
    <source>
        <dbReference type="SAM" id="Phobius"/>
    </source>
</evidence>
<feature type="transmembrane region" description="Helical" evidence="1">
    <location>
        <begin position="21"/>
        <end position="43"/>
    </location>
</feature>
<gene>
    <name evidence="2" type="ORF">E1A91_A08G052600v1</name>
</gene>
<reference evidence="2 3" key="1">
    <citation type="submission" date="2019-07" db="EMBL/GenBank/DDBJ databases">
        <title>WGS assembly of Gossypium mustelinum.</title>
        <authorList>
            <person name="Chen Z.J."/>
            <person name="Sreedasyam A."/>
            <person name="Ando A."/>
            <person name="Song Q."/>
            <person name="De L."/>
            <person name="Hulse-Kemp A."/>
            <person name="Ding M."/>
            <person name="Ye W."/>
            <person name="Kirkbride R."/>
            <person name="Jenkins J."/>
            <person name="Plott C."/>
            <person name="Lovell J."/>
            <person name="Lin Y.-M."/>
            <person name="Vaughn R."/>
            <person name="Liu B."/>
            <person name="Li W."/>
            <person name="Simpson S."/>
            <person name="Scheffler B."/>
            <person name="Saski C."/>
            <person name="Grover C."/>
            <person name="Hu G."/>
            <person name="Conover J."/>
            <person name="Carlson J."/>
            <person name="Shu S."/>
            <person name="Boston L."/>
            <person name="Williams M."/>
            <person name="Peterson D."/>
            <person name="Mcgee K."/>
            <person name="Jones D."/>
            <person name="Wendel J."/>
            <person name="Stelly D."/>
            <person name="Grimwood J."/>
            <person name="Schmutz J."/>
        </authorList>
    </citation>
    <scope>NUCLEOTIDE SEQUENCE [LARGE SCALE GENOMIC DNA]</scope>
    <source>
        <strain evidence="2">1408120.09</strain>
    </source>
</reference>
<keyword evidence="3" id="KW-1185">Reference proteome</keyword>
<keyword evidence="1" id="KW-1133">Transmembrane helix</keyword>
<protein>
    <submittedName>
        <fullName evidence="2">Uncharacterized protein</fullName>
    </submittedName>
</protein>
<keyword evidence="1" id="KW-0472">Membrane</keyword>